<proteinExistence type="predicted"/>
<dbReference type="Proteomes" id="UP000663882">
    <property type="component" value="Unassembled WGS sequence"/>
</dbReference>
<name>A0A814KDD7_9BILA</name>
<comment type="caution">
    <text evidence="2">The sequence shown here is derived from an EMBL/GenBank/DDBJ whole genome shotgun (WGS) entry which is preliminary data.</text>
</comment>
<evidence type="ECO:0000256" key="1">
    <source>
        <dbReference type="SAM" id="SignalP"/>
    </source>
</evidence>
<sequence length="308" mass="33855">MLSSISSIFLLMGIIVVSISACSIKFTSPAPNSILRQSRVTITGTGSGQSSPNDVGNAVATINGVIFFTQSGTFTRLMQFFGSGSAQVTLKVGKNVLRVDGTVNSCSASDTLILYYMPIDDQCYTRVTDLEKLPTPTGAHKNGFIINQKCIAKQSCLERNSLNSSIWLDKVVAAFVDPFLKEIGDWPKILQACSASTYIFANSITYMYYIPPQAIAGMIVNDYIARRLCESIMANYHINRDLQNSLNMNGCGTEHDWNKIGDYIKDCVNGQTLAVEGWVASSIVIYLRNTVRQNCITYRTSHGLPIEY</sequence>
<evidence type="ECO:0000313" key="2">
    <source>
        <dbReference type="EMBL" id="CAF1047947.1"/>
    </source>
</evidence>
<gene>
    <name evidence="2" type="ORF">RFH988_LOCUS16574</name>
    <name evidence="3" type="ORF">SEV965_LOCUS18469</name>
</gene>
<feature type="chain" id="PRO_5036225029" evidence="1">
    <location>
        <begin position="22"/>
        <end position="308"/>
    </location>
</feature>
<reference evidence="2" key="1">
    <citation type="submission" date="2021-02" db="EMBL/GenBank/DDBJ databases">
        <authorList>
            <person name="Nowell W R."/>
        </authorList>
    </citation>
    <scope>NUCLEOTIDE SEQUENCE</scope>
</reference>
<dbReference type="AlphaFoldDB" id="A0A814KDD7"/>
<dbReference type="EMBL" id="CAJNOO010000853">
    <property type="protein sequence ID" value="CAF1047947.1"/>
    <property type="molecule type" value="Genomic_DNA"/>
</dbReference>
<organism evidence="2 4">
    <name type="scientific">Rotaria sordida</name>
    <dbReference type="NCBI Taxonomy" id="392033"/>
    <lineage>
        <taxon>Eukaryota</taxon>
        <taxon>Metazoa</taxon>
        <taxon>Spiralia</taxon>
        <taxon>Gnathifera</taxon>
        <taxon>Rotifera</taxon>
        <taxon>Eurotatoria</taxon>
        <taxon>Bdelloidea</taxon>
        <taxon>Philodinida</taxon>
        <taxon>Philodinidae</taxon>
        <taxon>Rotaria</taxon>
    </lineage>
</organism>
<protein>
    <submittedName>
        <fullName evidence="2">Uncharacterized protein</fullName>
    </submittedName>
</protein>
<dbReference type="EMBL" id="CAJNOU010001101">
    <property type="protein sequence ID" value="CAF1151359.1"/>
    <property type="molecule type" value="Genomic_DNA"/>
</dbReference>
<feature type="signal peptide" evidence="1">
    <location>
        <begin position="1"/>
        <end position="21"/>
    </location>
</feature>
<dbReference type="Proteomes" id="UP000663889">
    <property type="component" value="Unassembled WGS sequence"/>
</dbReference>
<keyword evidence="1" id="KW-0732">Signal</keyword>
<evidence type="ECO:0000313" key="4">
    <source>
        <dbReference type="Proteomes" id="UP000663882"/>
    </source>
</evidence>
<accession>A0A814KDD7</accession>
<evidence type="ECO:0000313" key="3">
    <source>
        <dbReference type="EMBL" id="CAF1151359.1"/>
    </source>
</evidence>